<dbReference type="AlphaFoldDB" id="A0AAD6I3P3"/>
<dbReference type="Proteomes" id="UP001219568">
    <property type="component" value="Unassembled WGS sequence"/>
</dbReference>
<dbReference type="EMBL" id="JAQJZL010000015">
    <property type="protein sequence ID" value="KAJ6027768.1"/>
    <property type="molecule type" value="Genomic_DNA"/>
</dbReference>
<organism evidence="2 3">
    <name type="scientific">Penicillium canescens</name>
    <dbReference type="NCBI Taxonomy" id="5083"/>
    <lineage>
        <taxon>Eukaryota</taxon>
        <taxon>Fungi</taxon>
        <taxon>Dikarya</taxon>
        <taxon>Ascomycota</taxon>
        <taxon>Pezizomycotina</taxon>
        <taxon>Eurotiomycetes</taxon>
        <taxon>Eurotiomycetidae</taxon>
        <taxon>Eurotiales</taxon>
        <taxon>Aspergillaceae</taxon>
        <taxon>Penicillium</taxon>
    </lineage>
</organism>
<reference evidence="2" key="2">
    <citation type="submission" date="2023-01" db="EMBL/GenBank/DDBJ databases">
        <authorList>
            <person name="Petersen C."/>
        </authorList>
    </citation>
    <scope>NUCLEOTIDE SEQUENCE</scope>
    <source>
        <strain evidence="2">IBT 15450</strain>
    </source>
</reference>
<evidence type="ECO:0000313" key="3">
    <source>
        <dbReference type="Proteomes" id="UP001219568"/>
    </source>
</evidence>
<comment type="caution">
    <text evidence="2">The sequence shown here is derived from an EMBL/GenBank/DDBJ whole genome shotgun (WGS) entry which is preliminary data.</text>
</comment>
<sequence>MSSFTKAGLQTLANTYEGGSAQQSDEHGAFEYLLGNGTHQPAMAVIKWEITMMLCNMIMVVDPGTPNALLLRVILTPEFAWFGVHWAGAEQSVPLESYLANLISIMDNRPLIAEAIQHKHLGFNGQWEALVAALSEHFNVNANASVDHGEVSENNTFDVDVTMEEANNDGSDAMFLCPSFPKEMEIDTVEIRPAKPAMQKLLAETKPIDTMHPARRATLNHPFDYVSPRRTHPFDYVPPSRTHPFDYGPPRATHIESSPNPDYEVPPRRNGRMYR</sequence>
<accession>A0AAD6I3P3</accession>
<keyword evidence="3" id="KW-1185">Reference proteome</keyword>
<feature type="region of interest" description="Disordered" evidence="1">
    <location>
        <begin position="235"/>
        <end position="275"/>
    </location>
</feature>
<proteinExistence type="predicted"/>
<evidence type="ECO:0000256" key="1">
    <source>
        <dbReference type="SAM" id="MobiDB-lite"/>
    </source>
</evidence>
<gene>
    <name evidence="2" type="ORF">N7460_012585</name>
</gene>
<protein>
    <submittedName>
        <fullName evidence="2">Uncharacterized protein</fullName>
    </submittedName>
</protein>
<reference evidence="2" key="1">
    <citation type="journal article" date="2023" name="IMA Fungus">
        <title>Comparative genomic study of the Penicillium genus elucidates a diverse pangenome and 15 lateral gene transfer events.</title>
        <authorList>
            <person name="Petersen C."/>
            <person name="Sorensen T."/>
            <person name="Nielsen M.R."/>
            <person name="Sondergaard T.E."/>
            <person name="Sorensen J.L."/>
            <person name="Fitzpatrick D.A."/>
            <person name="Frisvad J.C."/>
            <person name="Nielsen K.L."/>
        </authorList>
    </citation>
    <scope>NUCLEOTIDE SEQUENCE</scope>
    <source>
        <strain evidence="2">IBT 15450</strain>
    </source>
</reference>
<name>A0AAD6I3P3_PENCN</name>
<evidence type="ECO:0000313" key="2">
    <source>
        <dbReference type="EMBL" id="KAJ6027768.1"/>
    </source>
</evidence>